<dbReference type="Pfam" id="PF13362">
    <property type="entry name" value="Toprim_3"/>
    <property type="match status" value="1"/>
</dbReference>
<dbReference type="Proteomes" id="UP000078428">
    <property type="component" value="Unassembled WGS sequence"/>
</dbReference>
<proteinExistence type="predicted"/>
<dbReference type="Pfam" id="PF23639">
    <property type="entry name" value="DUF7146"/>
    <property type="match status" value="1"/>
</dbReference>
<evidence type="ECO:0000259" key="1">
    <source>
        <dbReference type="Pfam" id="PF13362"/>
    </source>
</evidence>
<accession>A0A178MTH5</accession>
<comment type="caution">
    <text evidence="3">The sequence shown here is derived from an EMBL/GenBank/DDBJ whole genome shotgun (WGS) entry which is preliminary data.</text>
</comment>
<dbReference type="AlphaFoldDB" id="A0A178MTH5"/>
<protein>
    <submittedName>
        <fullName evidence="3">Uncharacterized protein</fullName>
    </submittedName>
</protein>
<dbReference type="Gene3D" id="3.40.1360.10">
    <property type="match status" value="1"/>
</dbReference>
<dbReference type="InterPro" id="IPR055570">
    <property type="entry name" value="DUF7146"/>
</dbReference>
<name>A0A178MTH5_9PROT</name>
<dbReference type="InterPro" id="IPR006171">
    <property type="entry name" value="TOPRIM_dom"/>
</dbReference>
<organism evidence="3 4">
    <name type="scientific">Paramagnetospirillum marisnigri</name>
    <dbReference type="NCBI Taxonomy" id="1285242"/>
    <lineage>
        <taxon>Bacteria</taxon>
        <taxon>Pseudomonadati</taxon>
        <taxon>Pseudomonadota</taxon>
        <taxon>Alphaproteobacteria</taxon>
        <taxon>Rhodospirillales</taxon>
        <taxon>Magnetospirillaceae</taxon>
        <taxon>Paramagnetospirillum</taxon>
    </lineage>
</organism>
<dbReference type="STRING" id="1285242.A6A04_14785"/>
<gene>
    <name evidence="3" type="ORF">A6A04_14785</name>
</gene>
<keyword evidence="4" id="KW-1185">Reference proteome</keyword>
<sequence>MFPALLWDRAFAATGTLVETYLRSRAITIPIPASLRFLRHCPHNQTNTAHPAMIAAVTVGLSDKVVAVHRTYIAANGVGKASITPAKMTLGPIARGAIRLGDVGDRLILAEGIETALSVMQATGDPAWACISAGGLESVVLPPLPFAQQVFIAADNDANGVGQRAASNCADRLAHEGRAVQIAMPPKPDTDFNDLLMEAH</sequence>
<evidence type="ECO:0000313" key="3">
    <source>
        <dbReference type="EMBL" id="OAN52980.1"/>
    </source>
</evidence>
<feature type="domain" description="DUF7146" evidence="2">
    <location>
        <begin position="6"/>
        <end position="100"/>
    </location>
</feature>
<evidence type="ECO:0000259" key="2">
    <source>
        <dbReference type="Pfam" id="PF23639"/>
    </source>
</evidence>
<feature type="domain" description="Toprim" evidence="1">
    <location>
        <begin position="107"/>
        <end position="198"/>
    </location>
</feature>
<reference evidence="3 4" key="1">
    <citation type="submission" date="2016-04" db="EMBL/GenBank/DDBJ databases">
        <title>Draft genome sequence of freshwater magnetotactic bacteria Magnetospirillum marisnigri SP-1 and Magnetospirillum moscoviense BB-1.</title>
        <authorList>
            <person name="Koziaeva V."/>
            <person name="Dziuba M.V."/>
            <person name="Ivanov T.M."/>
            <person name="Kuznetsov B."/>
            <person name="Grouzdev D.S."/>
        </authorList>
    </citation>
    <scope>NUCLEOTIDE SEQUENCE [LARGE SCALE GENOMIC DNA]</scope>
    <source>
        <strain evidence="3 4">SP-1</strain>
    </source>
</reference>
<evidence type="ECO:0000313" key="4">
    <source>
        <dbReference type="Proteomes" id="UP000078428"/>
    </source>
</evidence>
<dbReference type="EMBL" id="LWQT01000041">
    <property type="protein sequence ID" value="OAN52980.1"/>
    <property type="molecule type" value="Genomic_DNA"/>
</dbReference>
<dbReference type="CDD" id="cd01029">
    <property type="entry name" value="TOPRIM_primases"/>
    <property type="match status" value="1"/>
</dbReference>
<dbReference type="InterPro" id="IPR034154">
    <property type="entry name" value="TOPRIM_DnaG/twinkle"/>
</dbReference>